<comment type="caution">
    <text evidence="2">The sequence shown here is derived from an EMBL/GenBank/DDBJ whole genome shotgun (WGS) entry which is preliminary data.</text>
</comment>
<dbReference type="AlphaFoldDB" id="A0A439DMN1"/>
<dbReference type="PANTHER" id="PTHR33164">
    <property type="entry name" value="TRANSCRIPTIONAL REGULATOR, MARR FAMILY"/>
    <property type="match status" value="1"/>
</dbReference>
<name>A0A439DMN1_9MYCO</name>
<dbReference type="SUPFAM" id="SSF46785">
    <property type="entry name" value="Winged helix' DNA-binding domain"/>
    <property type="match status" value="1"/>
</dbReference>
<dbReference type="GO" id="GO:0006950">
    <property type="term" value="P:response to stress"/>
    <property type="evidence" value="ECO:0007669"/>
    <property type="project" value="TreeGrafter"/>
</dbReference>
<evidence type="ECO:0000259" key="1">
    <source>
        <dbReference type="PROSITE" id="PS50995"/>
    </source>
</evidence>
<dbReference type="Proteomes" id="UP000287177">
    <property type="component" value="Unassembled WGS sequence"/>
</dbReference>
<gene>
    <name evidence="2" type="ORF">MELE44368_06865</name>
</gene>
<keyword evidence="3" id="KW-1185">Reference proteome</keyword>
<dbReference type="InterPro" id="IPR036390">
    <property type="entry name" value="WH_DNA-bd_sf"/>
</dbReference>
<organism evidence="2 3">
    <name type="scientific">Mycolicibacterium elephantis DSM 44368</name>
    <dbReference type="NCBI Taxonomy" id="1335622"/>
    <lineage>
        <taxon>Bacteria</taxon>
        <taxon>Bacillati</taxon>
        <taxon>Actinomycetota</taxon>
        <taxon>Actinomycetes</taxon>
        <taxon>Mycobacteriales</taxon>
        <taxon>Mycobacteriaceae</taxon>
        <taxon>Mycolicibacterium</taxon>
    </lineage>
</organism>
<evidence type="ECO:0000313" key="3">
    <source>
        <dbReference type="Proteomes" id="UP000287177"/>
    </source>
</evidence>
<reference evidence="2 3" key="1">
    <citation type="submission" date="2013-06" db="EMBL/GenBank/DDBJ databases">
        <title>The draft sequence of the Mycobacterium elephantis genome.</title>
        <authorList>
            <person name="Pettersson F.B."/>
            <person name="Das S."/>
            <person name="Dasgupta S."/>
            <person name="Bhattacharya A."/>
            <person name="Kirsebom L.A."/>
        </authorList>
    </citation>
    <scope>NUCLEOTIDE SEQUENCE [LARGE SCALE GENOMIC DNA]</scope>
    <source>
        <strain evidence="2 3">DSM 44368</strain>
    </source>
</reference>
<feature type="domain" description="HTH marR-type" evidence="1">
    <location>
        <begin position="40"/>
        <end position="183"/>
    </location>
</feature>
<dbReference type="SMART" id="SM00347">
    <property type="entry name" value="HTH_MARR"/>
    <property type="match status" value="1"/>
</dbReference>
<dbReference type="InterPro" id="IPR036388">
    <property type="entry name" value="WH-like_DNA-bd_sf"/>
</dbReference>
<evidence type="ECO:0000313" key="2">
    <source>
        <dbReference type="EMBL" id="RWA16327.1"/>
    </source>
</evidence>
<dbReference type="InterPro" id="IPR039422">
    <property type="entry name" value="MarR/SlyA-like"/>
</dbReference>
<dbReference type="EMBL" id="ATDN01000056">
    <property type="protein sequence ID" value="RWA16327.1"/>
    <property type="molecule type" value="Genomic_DNA"/>
</dbReference>
<dbReference type="InterPro" id="IPR000835">
    <property type="entry name" value="HTH_MarR-typ"/>
</dbReference>
<accession>A0A439DMN1</accession>
<dbReference type="PANTHER" id="PTHR33164:SF99">
    <property type="entry name" value="MARR FAMILY REGULATORY PROTEIN"/>
    <property type="match status" value="1"/>
</dbReference>
<sequence>MGLMVTIAGIAVHGSDDEHSASMSLPAANQFRPAPRADCLPGLDETLQVSWEQFSDTATALCAALNRQLVEAHGLTLADVMLLRFLANSCDGSARMGEIAEVLAVIPSRVSQQMRRLEARALVRRSKSQEDRRVVLACITPKGRDTLKPALAAYAKGVRALYLNPLTRQQMTALGDSCRRIGTPLRDQQAWMRSAPT</sequence>
<dbReference type="GO" id="GO:0003700">
    <property type="term" value="F:DNA-binding transcription factor activity"/>
    <property type="evidence" value="ECO:0007669"/>
    <property type="project" value="InterPro"/>
</dbReference>
<dbReference type="Gene3D" id="1.10.10.10">
    <property type="entry name" value="Winged helix-like DNA-binding domain superfamily/Winged helix DNA-binding domain"/>
    <property type="match status" value="1"/>
</dbReference>
<protein>
    <recommendedName>
        <fullName evidence="1">HTH marR-type domain-containing protein</fullName>
    </recommendedName>
</protein>
<dbReference type="Pfam" id="PF12802">
    <property type="entry name" value="MarR_2"/>
    <property type="match status" value="1"/>
</dbReference>
<dbReference type="PROSITE" id="PS50995">
    <property type="entry name" value="HTH_MARR_2"/>
    <property type="match status" value="1"/>
</dbReference>
<proteinExistence type="predicted"/>
<dbReference type="RefSeq" id="WP_241566742.1">
    <property type="nucleotide sequence ID" value="NZ_ATDN01000056.1"/>
</dbReference>